<sequence>MLSYYYIIALLFGRAVKASNFLEDNSSEEHVPTFPTPPSIVTTPFKNVRDSSKSQIFHERDLLNAPSSSSYTSKRGDANTSNRVLKAKDEDIENRQTVAGIPDLTDPCFRRYENSIIVNAQPYERRSSIGLLHCKSHCLNSQSGIYSCRSFVYDNINQVCDLFAHVGDQAPARLLKFQTRDYFEPTDAYQCLAVAQKSADEFVAPPSPPIPEVSQTEELPLTTQNVARDEQTISEFTTTPSPSKFTQCPFGKSPTFLRTEGFELFKNDDEQYSAREPSECAELCISNRVNERDIDCKSFDYDSATSTCYFSSEAAVPVGNGQLKQKDETFYNEKICITSRFVEFCSSPFFSRHPQMILVGFAESVTDASTFEQCFDTCLNSFQLFGFNCTSGMYYFEETQLNCILNSENRQTQKDLFTDENTDIVDYFEVECGARKSSRILAGVKNYEVGEMGGEKIELAQNSDELQGARWETWSDCVDGKQTRRRSCTNMNKVEDCAEEMRDCVEKKPEDRIPTREEIAQVKDKIRREGFKCRLNECCRVFSTCSYGLRHNSKTKQLEWCKKPCEQRRSRLV</sequence>
<feature type="signal peptide" evidence="2">
    <location>
        <begin position="1"/>
        <end position="18"/>
    </location>
</feature>
<comment type="caution">
    <text evidence="4">The sequence shown here is derived from an EMBL/GenBank/DDBJ whole genome shotgun (WGS) entry which is preliminary data.</text>
</comment>
<feature type="chain" id="PRO_5035863381" description="Apple domain-containing protein" evidence="2">
    <location>
        <begin position="19"/>
        <end position="573"/>
    </location>
</feature>
<proteinExistence type="predicted"/>
<gene>
    <name evidence="4" type="ORF">CBOVIS_LOCUS4134</name>
</gene>
<dbReference type="PANTHER" id="PTHR47327">
    <property type="entry name" value="FI18240P1-RELATED"/>
    <property type="match status" value="1"/>
</dbReference>
<name>A0A8S1EJV1_9PELO</name>
<dbReference type="Gene3D" id="3.50.4.10">
    <property type="entry name" value="Hepatocyte Growth Factor"/>
    <property type="match status" value="3"/>
</dbReference>
<evidence type="ECO:0000259" key="3">
    <source>
        <dbReference type="PROSITE" id="PS50948"/>
    </source>
</evidence>
<dbReference type="InterPro" id="IPR003609">
    <property type="entry name" value="Pan_app"/>
</dbReference>
<dbReference type="Pfam" id="PF00024">
    <property type="entry name" value="PAN_1"/>
    <property type="match status" value="3"/>
</dbReference>
<dbReference type="AlphaFoldDB" id="A0A8S1EJV1"/>
<dbReference type="PANTHER" id="PTHR47327:SF11">
    <property type="entry name" value="PROTEIN CBG21204"/>
    <property type="match status" value="1"/>
</dbReference>
<accession>A0A8S1EJV1</accession>
<dbReference type="PROSITE" id="PS50948">
    <property type="entry name" value="PAN"/>
    <property type="match status" value="3"/>
</dbReference>
<reference evidence="4 5" key="1">
    <citation type="submission" date="2020-04" db="EMBL/GenBank/DDBJ databases">
        <authorList>
            <person name="Laetsch R D."/>
            <person name="Stevens L."/>
            <person name="Kumar S."/>
            <person name="Blaxter L. M."/>
        </authorList>
    </citation>
    <scope>NUCLEOTIDE SEQUENCE [LARGE SCALE GENOMIC DNA]</scope>
</reference>
<dbReference type="OrthoDB" id="5855977at2759"/>
<evidence type="ECO:0000256" key="1">
    <source>
        <dbReference type="SAM" id="MobiDB-lite"/>
    </source>
</evidence>
<feature type="region of interest" description="Disordered" evidence="1">
    <location>
        <begin position="65"/>
        <end position="84"/>
    </location>
</feature>
<dbReference type="CDD" id="cd01099">
    <property type="entry name" value="PAN_AP_HGF"/>
    <property type="match status" value="1"/>
</dbReference>
<feature type="compositionally biased region" description="Polar residues" evidence="1">
    <location>
        <begin position="65"/>
        <end position="83"/>
    </location>
</feature>
<feature type="domain" description="Apple" evidence="3">
    <location>
        <begin position="108"/>
        <end position="187"/>
    </location>
</feature>
<feature type="domain" description="Apple" evidence="3">
    <location>
        <begin position="345"/>
        <end position="432"/>
    </location>
</feature>
<dbReference type="EMBL" id="CADEPM010000003">
    <property type="protein sequence ID" value="CAB3401381.1"/>
    <property type="molecule type" value="Genomic_DNA"/>
</dbReference>
<keyword evidence="2" id="KW-0732">Signal</keyword>
<protein>
    <recommendedName>
        <fullName evidence="3">Apple domain-containing protein</fullName>
    </recommendedName>
</protein>
<dbReference type="GO" id="GO:0009653">
    <property type="term" value="P:anatomical structure morphogenesis"/>
    <property type="evidence" value="ECO:0007669"/>
    <property type="project" value="TreeGrafter"/>
</dbReference>
<keyword evidence="5" id="KW-1185">Reference proteome</keyword>
<dbReference type="InterPro" id="IPR052774">
    <property type="entry name" value="Celegans_DevNeuronal_Protein"/>
</dbReference>
<dbReference type="Proteomes" id="UP000494206">
    <property type="component" value="Unassembled WGS sequence"/>
</dbReference>
<dbReference type="SUPFAM" id="SSF57414">
    <property type="entry name" value="Hairpin loop containing domain-like"/>
    <property type="match status" value="3"/>
</dbReference>
<feature type="domain" description="Apple" evidence="3">
    <location>
        <begin position="248"/>
        <end position="336"/>
    </location>
</feature>
<dbReference type="SMART" id="SM00473">
    <property type="entry name" value="PAN_AP"/>
    <property type="match status" value="3"/>
</dbReference>
<evidence type="ECO:0000313" key="4">
    <source>
        <dbReference type="EMBL" id="CAB3401381.1"/>
    </source>
</evidence>
<evidence type="ECO:0000313" key="5">
    <source>
        <dbReference type="Proteomes" id="UP000494206"/>
    </source>
</evidence>
<organism evidence="4 5">
    <name type="scientific">Caenorhabditis bovis</name>
    <dbReference type="NCBI Taxonomy" id="2654633"/>
    <lineage>
        <taxon>Eukaryota</taxon>
        <taxon>Metazoa</taxon>
        <taxon>Ecdysozoa</taxon>
        <taxon>Nematoda</taxon>
        <taxon>Chromadorea</taxon>
        <taxon>Rhabditida</taxon>
        <taxon>Rhabditina</taxon>
        <taxon>Rhabditomorpha</taxon>
        <taxon>Rhabditoidea</taxon>
        <taxon>Rhabditidae</taxon>
        <taxon>Peloderinae</taxon>
        <taxon>Caenorhabditis</taxon>
    </lineage>
</organism>
<evidence type="ECO:0000256" key="2">
    <source>
        <dbReference type="SAM" id="SignalP"/>
    </source>
</evidence>